<evidence type="ECO:0000256" key="3">
    <source>
        <dbReference type="ARBA" id="ARBA00022475"/>
    </source>
</evidence>
<keyword evidence="9 12" id="KW-0472">Membrane</keyword>
<dbReference type="InterPro" id="IPR039421">
    <property type="entry name" value="Type_1_exporter"/>
</dbReference>
<keyword evidence="8 12" id="KW-1133">Transmembrane helix</keyword>
<feature type="transmembrane region" description="Helical" evidence="12">
    <location>
        <begin position="28"/>
        <end position="47"/>
    </location>
</feature>
<dbReference type="Pfam" id="PF00664">
    <property type="entry name" value="ABC_membrane"/>
    <property type="match status" value="1"/>
</dbReference>
<dbReference type="EMBL" id="SFCC01000007">
    <property type="protein sequence ID" value="RZQ62988.1"/>
    <property type="molecule type" value="Genomic_DNA"/>
</dbReference>
<gene>
    <name evidence="15" type="ORF">EWH70_14930</name>
</gene>
<comment type="similarity">
    <text evidence="10">Belongs to the ABC transporter superfamily. Siderophore-Fe(3+) uptake transporter (SIUT) (TC 3.A.1.21) family.</text>
</comment>
<feature type="region of interest" description="Disordered" evidence="11">
    <location>
        <begin position="583"/>
        <end position="606"/>
    </location>
</feature>
<sequence length="606" mass="64271">MNRTTAEEGVSGAGNLATLLRYIRPHRAMLTIVGTLTLCSSAASLAQPMIIEDVLLALGADGDLTNPLLLLAGLLVVSAALTGLTVWLTSRTSERVVLHLRRTLIHRLIRLRVRETDNTPVGDLTTRVTSDTTVLQQAASAGVIQLLDGAVTLVAACVLMGMLDWRLFLVSFGVLVVVGLIGGIVMPRIRRASQAVQEQIGAVGAVLERALSATRTVKANAAEPVETAAADQAARLAYRAGLRGAKYDAVIGVLTGTAVQVSFLIVLGVGGAMVAAGSLHVATLIAFLLYLFRMMGPVAGLVSGVSTVFQGFGAVSRIEQVEKMEIEDDVDVRIPARPRTAPTLRFDNVRFGYPDRNFRIDGVTLSARAGERTAVVGPSGAGKTTLFALAERFYQPDSGRILLDEVDTATLTRAELRRRIAYVEQDSTMLSGSIHDNLTYGATTASGDEIRQVLAATGLTGFVDELPDGLATEVGSRGAMLSGGQRQRLAIARALLRRPDVLLLDEITAQLDARNEEALRQTVESVAKQCTVLLIAHRLSTVVSADQIVVMQNGTVRATGNHKQLLATSDLYRELAATQLLTPNTPADAGMSPAGPSLHRTSSAGH</sequence>
<feature type="transmembrane region" description="Helical" evidence="12">
    <location>
        <begin position="273"/>
        <end position="292"/>
    </location>
</feature>
<evidence type="ECO:0000256" key="12">
    <source>
        <dbReference type="SAM" id="Phobius"/>
    </source>
</evidence>
<evidence type="ECO:0000256" key="5">
    <source>
        <dbReference type="ARBA" id="ARBA00022692"/>
    </source>
</evidence>
<evidence type="ECO:0000256" key="4">
    <source>
        <dbReference type="ARBA" id="ARBA00022519"/>
    </source>
</evidence>
<dbReference type="InterPro" id="IPR017871">
    <property type="entry name" value="ABC_transporter-like_CS"/>
</dbReference>
<evidence type="ECO:0000256" key="9">
    <source>
        <dbReference type="ARBA" id="ARBA00023136"/>
    </source>
</evidence>
<evidence type="ECO:0000313" key="15">
    <source>
        <dbReference type="EMBL" id="RZQ62988.1"/>
    </source>
</evidence>
<evidence type="ECO:0000256" key="6">
    <source>
        <dbReference type="ARBA" id="ARBA00022741"/>
    </source>
</evidence>
<comment type="caution">
    <text evidence="15">The sequence shown here is derived from an EMBL/GenBank/DDBJ whole genome shotgun (WGS) entry which is preliminary data.</text>
</comment>
<organism evidence="15 16">
    <name type="scientific">Amycolatopsis suaedae</name>
    <dbReference type="NCBI Taxonomy" id="2510978"/>
    <lineage>
        <taxon>Bacteria</taxon>
        <taxon>Bacillati</taxon>
        <taxon>Actinomycetota</taxon>
        <taxon>Actinomycetes</taxon>
        <taxon>Pseudonocardiales</taxon>
        <taxon>Pseudonocardiaceae</taxon>
        <taxon>Amycolatopsis</taxon>
    </lineage>
</organism>
<feature type="transmembrane region" description="Helical" evidence="12">
    <location>
        <begin position="143"/>
        <end position="161"/>
    </location>
</feature>
<dbReference type="PROSITE" id="PS00211">
    <property type="entry name" value="ABC_TRANSPORTER_1"/>
    <property type="match status" value="1"/>
</dbReference>
<dbReference type="AlphaFoldDB" id="A0A4Q7J7S3"/>
<dbReference type="SMART" id="SM00382">
    <property type="entry name" value="AAA"/>
    <property type="match status" value="1"/>
</dbReference>
<evidence type="ECO:0000256" key="1">
    <source>
        <dbReference type="ARBA" id="ARBA00004429"/>
    </source>
</evidence>
<dbReference type="CDD" id="cd18551">
    <property type="entry name" value="ABC_6TM_LmrA_like"/>
    <property type="match status" value="1"/>
</dbReference>
<dbReference type="OrthoDB" id="9806127at2"/>
<comment type="subcellular location">
    <subcellularLocation>
        <location evidence="1">Cell inner membrane</location>
        <topology evidence="1">Multi-pass membrane protein</topology>
    </subcellularLocation>
</comment>
<evidence type="ECO:0000256" key="7">
    <source>
        <dbReference type="ARBA" id="ARBA00022840"/>
    </source>
</evidence>
<dbReference type="PROSITE" id="PS50929">
    <property type="entry name" value="ABC_TM1F"/>
    <property type="match status" value="1"/>
</dbReference>
<evidence type="ECO:0000259" key="14">
    <source>
        <dbReference type="PROSITE" id="PS50929"/>
    </source>
</evidence>
<dbReference type="InterPro" id="IPR011527">
    <property type="entry name" value="ABC1_TM_dom"/>
</dbReference>
<dbReference type="GO" id="GO:0015421">
    <property type="term" value="F:ABC-type oligopeptide transporter activity"/>
    <property type="evidence" value="ECO:0007669"/>
    <property type="project" value="TreeGrafter"/>
</dbReference>
<dbReference type="PROSITE" id="PS50893">
    <property type="entry name" value="ABC_TRANSPORTER_2"/>
    <property type="match status" value="1"/>
</dbReference>
<dbReference type="Pfam" id="PF00005">
    <property type="entry name" value="ABC_tran"/>
    <property type="match status" value="1"/>
</dbReference>
<feature type="transmembrane region" description="Helical" evidence="12">
    <location>
        <begin position="167"/>
        <end position="186"/>
    </location>
</feature>
<reference evidence="15 16" key="1">
    <citation type="submission" date="2019-02" db="EMBL/GenBank/DDBJ databases">
        <title>Draft genome sequence of Amycolatopsis sp. 8-3EHSu isolated from roots of Suaeda maritima.</title>
        <authorList>
            <person name="Duangmal K."/>
            <person name="Chantavorakit T."/>
        </authorList>
    </citation>
    <scope>NUCLEOTIDE SEQUENCE [LARGE SCALE GENOMIC DNA]</scope>
    <source>
        <strain evidence="15 16">8-3EHSu</strain>
    </source>
</reference>
<evidence type="ECO:0000259" key="13">
    <source>
        <dbReference type="PROSITE" id="PS50893"/>
    </source>
</evidence>
<dbReference type="InterPro" id="IPR027417">
    <property type="entry name" value="P-loop_NTPase"/>
</dbReference>
<dbReference type="InterPro" id="IPR003439">
    <property type="entry name" value="ABC_transporter-like_ATP-bd"/>
</dbReference>
<dbReference type="Proteomes" id="UP000292003">
    <property type="component" value="Unassembled WGS sequence"/>
</dbReference>
<dbReference type="PANTHER" id="PTHR43394:SF1">
    <property type="entry name" value="ATP-BINDING CASSETTE SUB-FAMILY B MEMBER 10, MITOCHONDRIAL"/>
    <property type="match status" value="1"/>
</dbReference>
<dbReference type="GO" id="GO:0005524">
    <property type="term" value="F:ATP binding"/>
    <property type="evidence" value="ECO:0007669"/>
    <property type="project" value="UniProtKB-KW"/>
</dbReference>
<evidence type="ECO:0000256" key="11">
    <source>
        <dbReference type="SAM" id="MobiDB-lite"/>
    </source>
</evidence>
<evidence type="ECO:0000256" key="2">
    <source>
        <dbReference type="ARBA" id="ARBA00022448"/>
    </source>
</evidence>
<keyword evidence="4" id="KW-0997">Cell inner membrane</keyword>
<dbReference type="SUPFAM" id="SSF90123">
    <property type="entry name" value="ABC transporter transmembrane region"/>
    <property type="match status" value="1"/>
</dbReference>
<evidence type="ECO:0000256" key="8">
    <source>
        <dbReference type="ARBA" id="ARBA00022989"/>
    </source>
</evidence>
<keyword evidence="3" id="KW-1003">Cell membrane</keyword>
<dbReference type="FunFam" id="3.40.50.300:FF:000221">
    <property type="entry name" value="Multidrug ABC transporter ATP-binding protein"/>
    <property type="match status" value="1"/>
</dbReference>
<feature type="domain" description="ABC transporter" evidence="13">
    <location>
        <begin position="344"/>
        <end position="578"/>
    </location>
</feature>
<keyword evidence="6" id="KW-0547">Nucleotide-binding</keyword>
<dbReference type="SUPFAM" id="SSF52540">
    <property type="entry name" value="P-loop containing nucleoside triphosphate hydrolases"/>
    <property type="match status" value="1"/>
</dbReference>
<keyword evidence="7 15" id="KW-0067">ATP-binding</keyword>
<keyword evidence="2" id="KW-0813">Transport</keyword>
<dbReference type="GO" id="GO:0005886">
    <property type="term" value="C:plasma membrane"/>
    <property type="evidence" value="ECO:0007669"/>
    <property type="project" value="UniProtKB-SubCell"/>
</dbReference>
<name>A0A4Q7J7S3_9PSEU</name>
<dbReference type="Gene3D" id="3.40.50.300">
    <property type="entry name" value="P-loop containing nucleotide triphosphate hydrolases"/>
    <property type="match status" value="1"/>
</dbReference>
<dbReference type="InterPro" id="IPR003593">
    <property type="entry name" value="AAA+_ATPase"/>
</dbReference>
<dbReference type="GO" id="GO:0016887">
    <property type="term" value="F:ATP hydrolysis activity"/>
    <property type="evidence" value="ECO:0007669"/>
    <property type="project" value="InterPro"/>
</dbReference>
<dbReference type="InterPro" id="IPR036640">
    <property type="entry name" value="ABC1_TM_sf"/>
</dbReference>
<keyword evidence="5 12" id="KW-0812">Transmembrane</keyword>
<feature type="transmembrane region" description="Helical" evidence="12">
    <location>
        <begin position="67"/>
        <end position="88"/>
    </location>
</feature>
<dbReference type="Gene3D" id="1.20.1560.10">
    <property type="entry name" value="ABC transporter type 1, transmembrane domain"/>
    <property type="match status" value="1"/>
</dbReference>
<keyword evidence="16" id="KW-1185">Reference proteome</keyword>
<evidence type="ECO:0000313" key="16">
    <source>
        <dbReference type="Proteomes" id="UP000292003"/>
    </source>
</evidence>
<protein>
    <submittedName>
        <fullName evidence="15">ABC transporter ATP-binding protein</fullName>
    </submittedName>
</protein>
<feature type="domain" description="ABC transmembrane type-1" evidence="14">
    <location>
        <begin position="32"/>
        <end position="310"/>
    </location>
</feature>
<accession>A0A4Q7J7S3</accession>
<evidence type="ECO:0000256" key="10">
    <source>
        <dbReference type="ARBA" id="ARBA00023455"/>
    </source>
</evidence>
<dbReference type="PANTHER" id="PTHR43394">
    <property type="entry name" value="ATP-DEPENDENT PERMEASE MDL1, MITOCHONDRIAL"/>
    <property type="match status" value="1"/>
</dbReference>
<proteinExistence type="inferred from homology"/>